<feature type="chain" id="PRO_5001646799" description="Beta-glucuronidase C-terminal domain-containing protein" evidence="1">
    <location>
        <begin position="23"/>
        <end position="527"/>
    </location>
</feature>
<evidence type="ECO:0000256" key="1">
    <source>
        <dbReference type="SAM" id="SignalP"/>
    </source>
</evidence>
<dbReference type="HOGENOM" id="CLU_022148_2_0_1"/>
<dbReference type="AlphaFoldDB" id="A0A067TE79"/>
<feature type="domain" description="Beta-glucuronidase C-terminal" evidence="2">
    <location>
        <begin position="423"/>
        <end position="523"/>
    </location>
</feature>
<organism evidence="3 4">
    <name type="scientific">Galerina marginata (strain CBS 339.88)</name>
    <dbReference type="NCBI Taxonomy" id="685588"/>
    <lineage>
        <taxon>Eukaryota</taxon>
        <taxon>Fungi</taxon>
        <taxon>Dikarya</taxon>
        <taxon>Basidiomycota</taxon>
        <taxon>Agaricomycotina</taxon>
        <taxon>Agaricomycetes</taxon>
        <taxon>Agaricomycetidae</taxon>
        <taxon>Agaricales</taxon>
        <taxon>Agaricineae</taxon>
        <taxon>Strophariaceae</taxon>
        <taxon>Galerina</taxon>
    </lineage>
</organism>
<evidence type="ECO:0000313" key="4">
    <source>
        <dbReference type="Proteomes" id="UP000027222"/>
    </source>
</evidence>
<dbReference type="OrthoDB" id="2796951at2759"/>
<reference evidence="4" key="1">
    <citation type="journal article" date="2014" name="Proc. Natl. Acad. Sci. U.S.A.">
        <title>Extensive sampling of basidiomycete genomes demonstrates inadequacy of the white-rot/brown-rot paradigm for wood decay fungi.</title>
        <authorList>
            <person name="Riley R."/>
            <person name="Salamov A.A."/>
            <person name="Brown D.W."/>
            <person name="Nagy L.G."/>
            <person name="Floudas D."/>
            <person name="Held B.W."/>
            <person name="Levasseur A."/>
            <person name="Lombard V."/>
            <person name="Morin E."/>
            <person name="Otillar R."/>
            <person name="Lindquist E.A."/>
            <person name="Sun H."/>
            <person name="LaButti K.M."/>
            <person name="Schmutz J."/>
            <person name="Jabbour D."/>
            <person name="Luo H."/>
            <person name="Baker S.E."/>
            <person name="Pisabarro A.G."/>
            <person name="Walton J.D."/>
            <person name="Blanchette R.A."/>
            <person name="Henrissat B."/>
            <person name="Martin F."/>
            <person name="Cullen D."/>
            <person name="Hibbett D.S."/>
            <person name="Grigoriev I.V."/>
        </authorList>
    </citation>
    <scope>NUCLEOTIDE SEQUENCE [LARGE SCALE GENOMIC DNA]</scope>
    <source>
        <strain evidence="4">CBS 339.88</strain>
    </source>
</reference>
<keyword evidence="4" id="KW-1185">Reference proteome</keyword>
<dbReference type="SUPFAM" id="SSF51445">
    <property type="entry name" value="(Trans)glycosidases"/>
    <property type="match status" value="1"/>
</dbReference>
<gene>
    <name evidence="3" type="ORF">GALMADRAFT_155191</name>
</gene>
<name>A0A067TE79_GALM3</name>
<sequence>MSSFSFLQKLIFLSVFVRHALCISVSVPVVAPSTAPTLSQSLVSLSIEQDRWTDYAGTTTQNQFFFNTLDNLRLLTGEPPRVRIGADSEDRTNFNRNVQFSEAIFPAPNPTTPYPEASNVTVGDGYFQAAQFLPPNTRVIWGLNFGQNNITAGFLETKSILKAFGSPSFKRAGITLEAIEIGNEPDIYIFNGHRAATYSSTDYTQEWTAYAKNITATAQLSSSSKTKFWVGALGGSSGSTTGFSPQAVYSEGILSSVPGSLISTFSQHHYSGTFCSGSGGLLQDLMTKSTIRGNLTGFTPDIVATHAKGLDYVLGETNSYSCHGAPGVSNTAGAALWTLDYALFAPQIGISRVYFHVGIGYKYSLMQPVTLTRSPLDGTTLATPLAPHIQPQYYGAIVAAEAIGNKGNTRAVELNIDNIRIAGYAFFDGTKLARVLLINSQAFLSTDTSPRTSIHVDLGISGKGAPIKMTVKRLSIPRADATAGVTWGGQTFETSTGRPSGKVQVQTANVAAGVDVQATEAVLLTFL</sequence>
<accession>A0A067TE79</accession>
<dbReference type="InterPro" id="IPR052974">
    <property type="entry name" value="GH79_Enzymes"/>
</dbReference>
<proteinExistence type="predicted"/>
<dbReference type="InterPro" id="IPR017853">
    <property type="entry name" value="GH"/>
</dbReference>
<keyword evidence="1" id="KW-0732">Signal</keyword>
<dbReference type="Proteomes" id="UP000027222">
    <property type="component" value="Unassembled WGS sequence"/>
</dbReference>
<dbReference type="EMBL" id="KL142375">
    <property type="protein sequence ID" value="KDR78214.1"/>
    <property type="molecule type" value="Genomic_DNA"/>
</dbReference>
<protein>
    <recommendedName>
        <fullName evidence="2">Beta-glucuronidase C-terminal domain-containing protein</fullName>
    </recommendedName>
</protein>
<evidence type="ECO:0000313" key="3">
    <source>
        <dbReference type="EMBL" id="KDR78214.1"/>
    </source>
</evidence>
<dbReference type="PANTHER" id="PTHR36183">
    <property type="entry name" value="BETA-GLUCURONIDASE"/>
    <property type="match status" value="1"/>
</dbReference>
<evidence type="ECO:0000259" key="2">
    <source>
        <dbReference type="Pfam" id="PF16862"/>
    </source>
</evidence>
<dbReference type="Pfam" id="PF16862">
    <property type="entry name" value="Glyco_hydro_79C"/>
    <property type="match status" value="1"/>
</dbReference>
<dbReference type="PANTHER" id="PTHR36183:SF2">
    <property type="entry name" value="BETA-GLUCURONIDASE C-TERMINAL DOMAIN-CONTAINING PROTEIN"/>
    <property type="match status" value="1"/>
</dbReference>
<dbReference type="InterPro" id="IPR031728">
    <property type="entry name" value="GlcAase_C"/>
</dbReference>
<dbReference type="Gene3D" id="3.20.20.80">
    <property type="entry name" value="Glycosidases"/>
    <property type="match status" value="1"/>
</dbReference>
<feature type="signal peptide" evidence="1">
    <location>
        <begin position="1"/>
        <end position="22"/>
    </location>
</feature>